<proteinExistence type="predicted"/>
<evidence type="ECO:0000313" key="3">
    <source>
        <dbReference type="EMBL" id="RSH83904.1"/>
    </source>
</evidence>
<comment type="caution">
    <text evidence="3">The sequence shown here is derived from an EMBL/GenBank/DDBJ whole genome shotgun (WGS) entry which is preliminary data.</text>
</comment>
<dbReference type="Proteomes" id="UP000279259">
    <property type="component" value="Unassembled WGS sequence"/>
</dbReference>
<dbReference type="EMBL" id="RSCD01000022">
    <property type="protein sequence ID" value="RSH83904.1"/>
    <property type="molecule type" value="Genomic_DNA"/>
</dbReference>
<accession>A0A427XYD1</accession>
<dbReference type="OrthoDB" id="1700726at2759"/>
<gene>
    <name evidence="3" type="ORF">EHS25_005148</name>
</gene>
<keyword evidence="4" id="KW-1185">Reference proteome</keyword>
<dbReference type="PANTHER" id="PTHR43272:SF11">
    <property type="entry name" value="AMP-DEPENDENT SYNTHETASE_LIGASE DOMAIN-CONTAINING PROTEIN"/>
    <property type="match status" value="1"/>
</dbReference>
<evidence type="ECO:0000256" key="1">
    <source>
        <dbReference type="SAM" id="MobiDB-lite"/>
    </source>
</evidence>
<dbReference type="STRING" id="1890683.A0A427XYD1"/>
<reference evidence="3 4" key="1">
    <citation type="submission" date="2018-11" db="EMBL/GenBank/DDBJ databases">
        <title>Genome sequence of Saitozyma podzolica DSM 27192.</title>
        <authorList>
            <person name="Aliyu H."/>
            <person name="Gorte O."/>
            <person name="Ochsenreither K."/>
        </authorList>
    </citation>
    <scope>NUCLEOTIDE SEQUENCE [LARGE SCALE GENOMIC DNA]</scope>
    <source>
        <strain evidence="3 4">DSM 27192</strain>
    </source>
</reference>
<dbReference type="AlphaFoldDB" id="A0A427XYD1"/>
<feature type="chain" id="PRO_5019583686" description="AMP-dependent synthetase/ligase domain-containing protein" evidence="2">
    <location>
        <begin position="29"/>
        <end position="621"/>
    </location>
</feature>
<name>A0A427XYD1_9TREE</name>
<feature type="region of interest" description="Disordered" evidence="1">
    <location>
        <begin position="546"/>
        <end position="568"/>
    </location>
</feature>
<dbReference type="InterPro" id="IPR042099">
    <property type="entry name" value="ANL_N_sf"/>
</dbReference>
<dbReference type="GO" id="GO:0005783">
    <property type="term" value="C:endoplasmic reticulum"/>
    <property type="evidence" value="ECO:0007669"/>
    <property type="project" value="TreeGrafter"/>
</dbReference>
<sequence length="621" mass="66233">MPLQIDNLTLLLLALFLALLLYSRFSRPSPLVHPLLLGKQSEVSAVRKEGETGVYRSFATGQGTPLVVRPAGALKTAQDIVKTPPSNEPGAAVPRCILDTSLTDEALAEILRIIPLGLRSVYSSLRKATPESPSSILILLPPSRTASLPLLLLALKAPPNCPLIILPTPHLLTAALTAKEHPNPGVIVVHESLAEDVMEQAWEDLSGTCGVCIFGDPDKMRKGAVMAAKEKGMDVAWWADLWDAGDEAKREELPSAGHADVHSYFYTETSTDPAVVKVTHLNITAGIAGVLALFPADKRPSGSLRDVVASCVSLNTPFGLTVALASVYSGAGFRLIGRKEQTWDDIIEDPAGELTALMDKADSQPKPTILFISCKHHRVLLERLHSSIKYRPFVRFGVRQKADGLFAGHVSRGGAFDEWSFGLAREMVLGGVAGKQLRAVVVVGDAPPSDILGMSHVLLGLPLIRLHPSFYSTGPVFVSHYYDVQSQTDWANLWHSTWSKLEDEVERIEGKGADTTEEKKRAHVGPPASNVEVVLRGVGQGWDAQDGAGAGAGAGTKTKGGKDAPIKGEVWVRGPGVVSRLGKETAAADGWVDIGEIATVQTNGTFVVLGKSVAGIKPKAA</sequence>
<keyword evidence="2" id="KW-0732">Signal</keyword>
<evidence type="ECO:0008006" key="5">
    <source>
        <dbReference type="Google" id="ProtNLM"/>
    </source>
</evidence>
<evidence type="ECO:0000256" key="2">
    <source>
        <dbReference type="SAM" id="SignalP"/>
    </source>
</evidence>
<dbReference type="SUPFAM" id="SSF56801">
    <property type="entry name" value="Acetyl-CoA synthetase-like"/>
    <property type="match status" value="1"/>
</dbReference>
<dbReference type="Gene3D" id="3.40.50.12780">
    <property type="entry name" value="N-terminal domain of ligase-like"/>
    <property type="match status" value="1"/>
</dbReference>
<organism evidence="3 4">
    <name type="scientific">Saitozyma podzolica</name>
    <dbReference type="NCBI Taxonomy" id="1890683"/>
    <lineage>
        <taxon>Eukaryota</taxon>
        <taxon>Fungi</taxon>
        <taxon>Dikarya</taxon>
        <taxon>Basidiomycota</taxon>
        <taxon>Agaricomycotina</taxon>
        <taxon>Tremellomycetes</taxon>
        <taxon>Tremellales</taxon>
        <taxon>Trimorphomycetaceae</taxon>
        <taxon>Saitozyma</taxon>
    </lineage>
</organism>
<dbReference type="PANTHER" id="PTHR43272">
    <property type="entry name" value="LONG-CHAIN-FATTY-ACID--COA LIGASE"/>
    <property type="match status" value="1"/>
</dbReference>
<evidence type="ECO:0000313" key="4">
    <source>
        <dbReference type="Proteomes" id="UP000279259"/>
    </source>
</evidence>
<protein>
    <recommendedName>
        <fullName evidence="5">AMP-dependent synthetase/ligase domain-containing protein</fullName>
    </recommendedName>
</protein>
<dbReference type="GO" id="GO:0016020">
    <property type="term" value="C:membrane"/>
    <property type="evidence" value="ECO:0007669"/>
    <property type="project" value="TreeGrafter"/>
</dbReference>
<feature type="signal peptide" evidence="2">
    <location>
        <begin position="1"/>
        <end position="28"/>
    </location>
</feature>
<dbReference type="GO" id="GO:0004467">
    <property type="term" value="F:long-chain fatty acid-CoA ligase activity"/>
    <property type="evidence" value="ECO:0007669"/>
    <property type="project" value="TreeGrafter"/>
</dbReference>